<evidence type="ECO:0000313" key="3">
    <source>
        <dbReference type="EMBL" id="MFC4428450.1"/>
    </source>
</evidence>
<dbReference type="PANTHER" id="PTHR30576:SF8">
    <property type="entry name" value="UNDECAPRENYL-PHOSPHATE GALACTOSE PHOSPHOTRANSFERASE"/>
    <property type="match status" value="1"/>
</dbReference>
<organism evidence="3 4">
    <name type="scientific">Citricoccus alkalitolerans</name>
    <dbReference type="NCBI Taxonomy" id="246603"/>
    <lineage>
        <taxon>Bacteria</taxon>
        <taxon>Bacillati</taxon>
        <taxon>Actinomycetota</taxon>
        <taxon>Actinomycetes</taxon>
        <taxon>Micrococcales</taxon>
        <taxon>Micrococcaceae</taxon>
        <taxon>Citricoccus</taxon>
    </lineage>
</organism>
<evidence type="ECO:0000259" key="2">
    <source>
        <dbReference type="Pfam" id="PF02397"/>
    </source>
</evidence>
<comment type="caution">
    <text evidence="3">The sequence shown here is derived from an EMBL/GenBank/DDBJ whole genome shotgun (WGS) entry which is preliminary data.</text>
</comment>
<reference evidence="4" key="1">
    <citation type="journal article" date="2019" name="Int. J. Syst. Evol. Microbiol.">
        <title>The Global Catalogue of Microorganisms (GCM) 10K type strain sequencing project: providing services to taxonomists for standard genome sequencing and annotation.</title>
        <authorList>
            <consortium name="The Broad Institute Genomics Platform"/>
            <consortium name="The Broad Institute Genome Sequencing Center for Infectious Disease"/>
            <person name="Wu L."/>
            <person name="Ma J."/>
        </authorList>
    </citation>
    <scope>NUCLEOTIDE SEQUENCE [LARGE SCALE GENOMIC DNA]</scope>
    <source>
        <strain evidence="4">CGMCC 1.12125</strain>
    </source>
</reference>
<dbReference type="GO" id="GO:0016740">
    <property type="term" value="F:transferase activity"/>
    <property type="evidence" value="ECO:0007669"/>
    <property type="project" value="UniProtKB-KW"/>
</dbReference>
<evidence type="ECO:0000256" key="1">
    <source>
        <dbReference type="ARBA" id="ARBA00006464"/>
    </source>
</evidence>
<dbReference type="RefSeq" id="WP_344230056.1">
    <property type="nucleotide sequence ID" value="NZ_BAAALH010000002.1"/>
</dbReference>
<dbReference type="Proteomes" id="UP001595965">
    <property type="component" value="Unassembled WGS sequence"/>
</dbReference>
<dbReference type="PANTHER" id="PTHR30576">
    <property type="entry name" value="COLANIC BIOSYNTHESIS UDP-GLUCOSE LIPID CARRIER TRANSFERASE"/>
    <property type="match status" value="1"/>
</dbReference>
<proteinExistence type="inferred from homology"/>
<feature type="domain" description="Bacterial sugar transferase" evidence="2">
    <location>
        <begin position="1"/>
        <end position="171"/>
    </location>
</feature>
<dbReference type="EMBL" id="JBHSEN010000001">
    <property type="protein sequence ID" value="MFC4428450.1"/>
    <property type="molecule type" value="Genomic_DNA"/>
</dbReference>
<dbReference type="EC" id="2.7.8.-" evidence="3"/>
<dbReference type="InterPro" id="IPR003362">
    <property type="entry name" value="Bact_transf"/>
</dbReference>
<name>A0ABV8XVX7_9MICC</name>
<sequence>MDIVGSAGILLLSSPIIATTAVLVRKNLGSPVLFTQDRPGRHGEVFKLYKFRSMKDIDFELGLISDEDRLTNFGRLLRSTSLDELPSLMNVLKGDMSFVGPRPLLVSYLERYSSEQARRHEVRPGITGLAQVNGRNLVAWEERFEMDVKYIDSMSIRSDLQIILKTFFAVFVRSGISAEGHATMAEFRGTSRPVTPSEVITVRDGATA</sequence>
<keyword evidence="3" id="KW-0808">Transferase</keyword>
<evidence type="ECO:0000313" key="4">
    <source>
        <dbReference type="Proteomes" id="UP001595965"/>
    </source>
</evidence>
<accession>A0ABV8XVX7</accession>
<comment type="similarity">
    <text evidence="1">Belongs to the bacterial sugar transferase family.</text>
</comment>
<keyword evidence="4" id="KW-1185">Reference proteome</keyword>
<gene>
    <name evidence="3" type="ORF">ACFO0K_02010</name>
</gene>
<dbReference type="Pfam" id="PF02397">
    <property type="entry name" value="Bac_transf"/>
    <property type="match status" value="1"/>
</dbReference>
<protein>
    <submittedName>
        <fullName evidence="3">Sugar transferase</fullName>
        <ecNumber evidence="3">2.7.8.-</ecNumber>
    </submittedName>
</protein>